<protein>
    <submittedName>
        <fullName evidence="2">Uncharacterized protein</fullName>
    </submittedName>
</protein>
<evidence type="ECO:0000256" key="1">
    <source>
        <dbReference type="SAM" id="Phobius"/>
    </source>
</evidence>
<sequence>MTVDEAERVRALLRDVDFPEPRHDVRDTVRIGRRRRAVRWTATVAAGVAVLAGAAAVARIPAWETTLPPDATVGRPATGCTPEDLPLPGGVTAATVTGIDPTGRFVVGLVAGAADRDAGIVWTDGRPRLLPAGTGGVAAVNASGVVVGTAASPDGSPAWVYRDGRVDRLPVPPGGAASAVAINAGGDIAGVLHRDGATVPIVWPASDPGTYRLLDTPGAPVVHAITDTGIVVGGIEDGGPYRWEPNGTGRPLATLPGAAGGVAVDAAGTWATGLLHWRINEPNPQVMNFPPGGLAAVRWNLTTGDVAAIGIDAMPAAVDAAGRILLPREPPRLVGPDNNVRPLPPDRRRHSTVAVGMSDDGVMVGTSSARDTKEADRPLRWACVS</sequence>
<feature type="transmembrane region" description="Helical" evidence="1">
    <location>
        <begin position="40"/>
        <end position="60"/>
    </location>
</feature>
<accession>A0A8J4E2Z9</accession>
<keyword evidence="1" id="KW-0812">Transmembrane</keyword>
<organism evidence="2 3">
    <name type="scientific">Virgisporangium aurantiacum</name>
    <dbReference type="NCBI Taxonomy" id="175570"/>
    <lineage>
        <taxon>Bacteria</taxon>
        <taxon>Bacillati</taxon>
        <taxon>Actinomycetota</taxon>
        <taxon>Actinomycetes</taxon>
        <taxon>Micromonosporales</taxon>
        <taxon>Micromonosporaceae</taxon>
        <taxon>Virgisporangium</taxon>
    </lineage>
</organism>
<name>A0A8J4E2Z9_9ACTN</name>
<dbReference type="SUPFAM" id="SSF63829">
    <property type="entry name" value="Calcium-dependent phosphotriesterase"/>
    <property type="match status" value="1"/>
</dbReference>
<evidence type="ECO:0000313" key="2">
    <source>
        <dbReference type="EMBL" id="GIJ57507.1"/>
    </source>
</evidence>
<comment type="caution">
    <text evidence="2">The sequence shown here is derived from an EMBL/GenBank/DDBJ whole genome shotgun (WGS) entry which is preliminary data.</text>
</comment>
<keyword evidence="3" id="KW-1185">Reference proteome</keyword>
<dbReference type="AlphaFoldDB" id="A0A8J4E2Z9"/>
<dbReference type="Proteomes" id="UP000612585">
    <property type="component" value="Unassembled WGS sequence"/>
</dbReference>
<reference evidence="2" key="1">
    <citation type="submission" date="2021-01" db="EMBL/GenBank/DDBJ databases">
        <title>Whole genome shotgun sequence of Virgisporangium aurantiacum NBRC 16421.</title>
        <authorList>
            <person name="Komaki H."/>
            <person name="Tamura T."/>
        </authorList>
    </citation>
    <scope>NUCLEOTIDE SEQUENCE</scope>
    <source>
        <strain evidence="2">NBRC 16421</strain>
    </source>
</reference>
<keyword evidence="1" id="KW-0472">Membrane</keyword>
<dbReference type="RefSeq" id="WP_203996911.1">
    <property type="nucleotide sequence ID" value="NZ_BOPG01000032.1"/>
</dbReference>
<dbReference type="EMBL" id="BOPG01000032">
    <property type="protein sequence ID" value="GIJ57507.1"/>
    <property type="molecule type" value="Genomic_DNA"/>
</dbReference>
<keyword evidence="1" id="KW-1133">Transmembrane helix</keyword>
<proteinExistence type="predicted"/>
<evidence type="ECO:0000313" key="3">
    <source>
        <dbReference type="Proteomes" id="UP000612585"/>
    </source>
</evidence>
<gene>
    <name evidence="2" type="ORF">Vau01_050230</name>
</gene>